<dbReference type="EMBL" id="BSXT01002285">
    <property type="protein sequence ID" value="GMF48181.1"/>
    <property type="molecule type" value="Genomic_DNA"/>
</dbReference>
<evidence type="ECO:0000313" key="2">
    <source>
        <dbReference type="EMBL" id="GMF48181.1"/>
    </source>
</evidence>
<reference evidence="2" key="1">
    <citation type="submission" date="2023-04" db="EMBL/GenBank/DDBJ databases">
        <title>Phytophthora fragariaefolia NBRC 109709.</title>
        <authorList>
            <person name="Ichikawa N."/>
            <person name="Sato H."/>
            <person name="Tonouchi N."/>
        </authorList>
    </citation>
    <scope>NUCLEOTIDE SEQUENCE</scope>
    <source>
        <strain evidence="2">NBRC 109709</strain>
    </source>
</reference>
<dbReference type="AlphaFoldDB" id="A0A9W6XYX9"/>
<accession>A0A9W6XYX9</accession>
<keyword evidence="3" id="KW-1185">Reference proteome</keyword>
<sequence>MALPVSSGALSVNNSRNGPNLNNTSSNRKVAMLSAVCSITVVATTGGITSFGQAFLLSHSRHPATHRRTSICIPGHQYNFEMRTNVCGTLRCPARTELARSLKIVAHNDGGNTTLIDSPTSTTAGTSFIAGLGTFVPSLLPVARVRRPRRAADVAIGADATGTVTAVCTASSCSVAACSTAIRATSASARLFVACVTDCDGSIPGSNGLGVVAGHSGSSVFLTCRSARSNARCPTTALTAAVDLDSASATMLVLPGRNEPYQQQSPSPKGRLSFVGIKSEDQIRSLTPSWTMPVHCRLDRGTLKCAPRTTSEGSDALRFAISGYPTVAPQLGRVPGQSRRCTGEPKETLGESPGRTLSQCTMSAPAAINPPRRVYPDSTAKLARLTVDGLDPFALGGYSALI</sequence>
<evidence type="ECO:0000256" key="1">
    <source>
        <dbReference type="SAM" id="MobiDB-lite"/>
    </source>
</evidence>
<protein>
    <submittedName>
        <fullName evidence="2">Unnamed protein product</fullName>
    </submittedName>
</protein>
<feature type="compositionally biased region" description="Polar residues" evidence="1">
    <location>
        <begin position="8"/>
        <end position="23"/>
    </location>
</feature>
<gene>
    <name evidence="2" type="ORF">Pfra01_001849900</name>
</gene>
<feature type="region of interest" description="Disordered" evidence="1">
    <location>
        <begin position="335"/>
        <end position="357"/>
    </location>
</feature>
<organism evidence="2 3">
    <name type="scientific">Phytophthora fragariaefolia</name>
    <dbReference type="NCBI Taxonomy" id="1490495"/>
    <lineage>
        <taxon>Eukaryota</taxon>
        <taxon>Sar</taxon>
        <taxon>Stramenopiles</taxon>
        <taxon>Oomycota</taxon>
        <taxon>Peronosporomycetes</taxon>
        <taxon>Peronosporales</taxon>
        <taxon>Peronosporaceae</taxon>
        <taxon>Phytophthora</taxon>
    </lineage>
</organism>
<evidence type="ECO:0000313" key="3">
    <source>
        <dbReference type="Proteomes" id="UP001165121"/>
    </source>
</evidence>
<comment type="caution">
    <text evidence="2">The sequence shown here is derived from an EMBL/GenBank/DDBJ whole genome shotgun (WGS) entry which is preliminary data.</text>
</comment>
<feature type="region of interest" description="Disordered" evidence="1">
    <location>
        <begin position="1"/>
        <end position="23"/>
    </location>
</feature>
<dbReference type="Proteomes" id="UP001165121">
    <property type="component" value="Unassembled WGS sequence"/>
</dbReference>
<proteinExistence type="predicted"/>
<name>A0A9W6XYX9_9STRA</name>